<feature type="transmembrane region" description="Helical" evidence="1">
    <location>
        <begin position="70"/>
        <end position="95"/>
    </location>
</feature>
<keyword evidence="1" id="KW-1133">Transmembrane helix</keyword>
<keyword evidence="1" id="KW-0812">Transmembrane</keyword>
<dbReference type="RefSeq" id="WP_173964897.1">
    <property type="nucleotide sequence ID" value="NZ_CADCST010000064.1"/>
</dbReference>
<dbReference type="Proteomes" id="UP000474567">
    <property type="component" value="Unassembled WGS sequence"/>
</dbReference>
<feature type="transmembrane region" description="Helical" evidence="1">
    <location>
        <begin position="5"/>
        <end position="23"/>
    </location>
</feature>
<comment type="caution">
    <text evidence="2">The sequence shown here is derived from an EMBL/GenBank/DDBJ whole genome shotgun (WGS) entry which is preliminary data.</text>
</comment>
<proteinExistence type="predicted"/>
<feature type="transmembrane region" description="Helical" evidence="1">
    <location>
        <begin position="38"/>
        <end position="58"/>
    </location>
</feature>
<evidence type="ECO:0000313" key="2">
    <source>
        <dbReference type="EMBL" id="CAA9195988.1"/>
    </source>
</evidence>
<sequence>MRSNPFITVILLFAIEILVYSYIDYTNLIVPSSEYSELVMLVFCFIVPVISLLILAFVKDIAYKKAFRYFSIFLLIASIIIFGALSFFMALGGAYQH</sequence>
<keyword evidence="3" id="KW-1185">Reference proteome</keyword>
<name>A0ABM8KF33_9FLAO</name>
<evidence type="ECO:0000313" key="3">
    <source>
        <dbReference type="Proteomes" id="UP000474567"/>
    </source>
</evidence>
<organism evidence="2 3">
    <name type="scientific">Flavobacterium collinsii</name>
    <dbReference type="NCBI Taxonomy" id="1114861"/>
    <lineage>
        <taxon>Bacteria</taxon>
        <taxon>Pseudomonadati</taxon>
        <taxon>Bacteroidota</taxon>
        <taxon>Flavobacteriia</taxon>
        <taxon>Flavobacteriales</taxon>
        <taxon>Flavobacteriaceae</taxon>
        <taxon>Flavobacterium</taxon>
    </lineage>
</organism>
<dbReference type="EMBL" id="CADCST010000064">
    <property type="protein sequence ID" value="CAA9195988.1"/>
    <property type="molecule type" value="Genomic_DNA"/>
</dbReference>
<gene>
    <name evidence="2" type="ORF">FLACOL7796_00938</name>
</gene>
<evidence type="ECO:0000256" key="1">
    <source>
        <dbReference type="SAM" id="Phobius"/>
    </source>
</evidence>
<keyword evidence="1" id="KW-0472">Membrane</keyword>
<protein>
    <submittedName>
        <fullName evidence="2">Uncharacterized protein</fullName>
    </submittedName>
</protein>
<reference evidence="2 3" key="1">
    <citation type="submission" date="2020-02" db="EMBL/GenBank/DDBJ databases">
        <authorList>
            <person name="Criscuolo A."/>
        </authorList>
    </citation>
    <scope>NUCLEOTIDE SEQUENCE [LARGE SCALE GENOMIC DNA]</scope>
    <source>
        <strain evidence="2">CECT7796</strain>
    </source>
</reference>
<accession>A0ABM8KF33</accession>